<evidence type="ECO:0000313" key="1">
    <source>
        <dbReference type="EMBL" id="VFJ58870.1"/>
    </source>
</evidence>
<name>A0A450SY20_9GAMM</name>
<dbReference type="InterPro" id="IPR029063">
    <property type="entry name" value="SAM-dependent_MTases_sf"/>
</dbReference>
<organism evidence="1">
    <name type="scientific">Candidatus Kentrum sp. DK</name>
    <dbReference type="NCBI Taxonomy" id="2126562"/>
    <lineage>
        <taxon>Bacteria</taxon>
        <taxon>Pseudomonadati</taxon>
        <taxon>Pseudomonadota</taxon>
        <taxon>Gammaproteobacteria</taxon>
        <taxon>Candidatus Kentrum</taxon>
    </lineage>
</organism>
<dbReference type="Gene3D" id="3.40.50.150">
    <property type="entry name" value="Vaccinia Virus protein VP39"/>
    <property type="match status" value="1"/>
</dbReference>
<gene>
    <name evidence="1" type="ORF">BECKDK2373C_GA0170839_106822</name>
</gene>
<proteinExistence type="predicted"/>
<dbReference type="SUPFAM" id="SSF53335">
    <property type="entry name" value="S-adenosyl-L-methionine-dependent methyltransferases"/>
    <property type="match status" value="1"/>
</dbReference>
<evidence type="ECO:0008006" key="2">
    <source>
        <dbReference type="Google" id="ProtNLM"/>
    </source>
</evidence>
<dbReference type="AlphaFoldDB" id="A0A450SY20"/>
<sequence length="327" mass="36298">MCKFEANSGLFNEDLRKFWPISAFPQQNHPKSDRLLDAVFTDPPYFGNVQYGELMDFCYVWLRRLVGKETEGFQRLSTRSAQELTGNATEARYLDHFTEGLAKVYTRMAKALKPGAPLAFTYHHNKIEAYHAVGVAILDAGLICSASLPCPAEMAGSIHIRGTASSIVDTVFVCRKTGTMPKKWLFQDEAGVATIVAGDLAELRESGMKPTQGDTRCITFGHLTRMAVWNLRKDWRSEESTPDKFQRFAIAIHALGAGDPERILQAVDALDRKIRTASATPIKQGGAVTDKRIRALVETACQLLTKGAPKTPGNIIRSNCRKVFREC</sequence>
<reference evidence="1" key="1">
    <citation type="submission" date="2019-02" db="EMBL/GenBank/DDBJ databases">
        <authorList>
            <person name="Gruber-Vodicka R. H."/>
            <person name="Seah K. B. B."/>
        </authorList>
    </citation>
    <scope>NUCLEOTIDE SEQUENCE</scope>
    <source>
        <strain evidence="1">BECK_DK161</strain>
    </source>
</reference>
<dbReference type="EMBL" id="CAADEY010000068">
    <property type="protein sequence ID" value="VFJ58870.1"/>
    <property type="molecule type" value="Genomic_DNA"/>
</dbReference>
<protein>
    <recommendedName>
        <fullName evidence="2">DNA methylase</fullName>
    </recommendedName>
</protein>
<accession>A0A450SY20</accession>